<feature type="compositionally biased region" description="Pro residues" evidence="1">
    <location>
        <begin position="52"/>
        <end position="61"/>
    </location>
</feature>
<dbReference type="RefSeq" id="WP_276662865.1">
    <property type="nucleotide sequence ID" value="NZ_SSFD01000402.1"/>
</dbReference>
<feature type="region of interest" description="Disordered" evidence="1">
    <location>
        <begin position="46"/>
        <end position="68"/>
    </location>
</feature>
<name>A0A5C7S2K1_THASP</name>
<accession>A0A5C7S2K1</accession>
<evidence type="ECO:0000313" key="3">
    <source>
        <dbReference type="Proteomes" id="UP000321192"/>
    </source>
</evidence>
<dbReference type="AlphaFoldDB" id="A0A5C7S2K1"/>
<comment type="caution">
    <text evidence="2">The sequence shown here is derived from an EMBL/GenBank/DDBJ whole genome shotgun (WGS) entry which is preliminary data.</text>
</comment>
<evidence type="ECO:0000256" key="1">
    <source>
        <dbReference type="SAM" id="MobiDB-lite"/>
    </source>
</evidence>
<dbReference type="EMBL" id="SSFD01000402">
    <property type="protein sequence ID" value="TXH78074.1"/>
    <property type="molecule type" value="Genomic_DNA"/>
</dbReference>
<sequence>MLSLLAHAAFFVVPARPRDEPQAHAVPVRQAVLGVRLVAPQAIAPRRAALPGPEPVRPPAPARTVAAPTPPAPVPAGPLLDEALPAIYRPASQLSRGPALLTPPAEDTWPSLPDTPPGRFQLELAIGADGSVDRVVPLCDEPLCPAAGVYAELVSQWRFQPGDLAGQASPSRLRLEFEVGPPAEAVAPDDQALRQ</sequence>
<proteinExistence type="predicted"/>
<dbReference type="Proteomes" id="UP000321192">
    <property type="component" value="Unassembled WGS sequence"/>
</dbReference>
<protein>
    <recommendedName>
        <fullName evidence="4">TonB C-terminal domain-containing protein</fullName>
    </recommendedName>
</protein>
<evidence type="ECO:0008006" key="4">
    <source>
        <dbReference type="Google" id="ProtNLM"/>
    </source>
</evidence>
<evidence type="ECO:0000313" key="2">
    <source>
        <dbReference type="EMBL" id="TXH78074.1"/>
    </source>
</evidence>
<gene>
    <name evidence="2" type="ORF">E6Q80_23585</name>
</gene>
<organism evidence="2 3">
    <name type="scientific">Thauera aminoaromatica</name>
    <dbReference type="NCBI Taxonomy" id="164330"/>
    <lineage>
        <taxon>Bacteria</taxon>
        <taxon>Pseudomonadati</taxon>
        <taxon>Pseudomonadota</taxon>
        <taxon>Betaproteobacteria</taxon>
        <taxon>Rhodocyclales</taxon>
        <taxon>Zoogloeaceae</taxon>
        <taxon>Thauera</taxon>
    </lineage>
</organism>
<reference evidence="2 3" key="1">
    <citation type="submission" date="2018-09" db="EMBL/GenBank/DDBJ databases">
        <title>Metagenome Assembled Genomes from an Advanced Water Purification Facility.</title>
        <authorList>
            <person name="Stamps B.W."/>
            <person name="Spear J.R."/>
        </authorList>
    </citation>
    <scope>NUCLEOTIDE SEQUENCE [LARGE SCALE GENOMIC DNA]</scope>
    <source>
        <strain evidence="2">Bin_27_1</strain>
    </source>
</reference>